<sequence>MQKRFNLLMTTAVLLILAIPVGIANIYLGYVVGESPCTLCWFERIGMILIGVLGIFILRYGAKIKYVSAVFICAAYGLFMSIRHTSLDGFAWDVGMGFGDAIFGAHTYTWGAFVYWAVVLVMPVMLLFAPKVQNLDEQSESFNPFSAYTTAIVAISFAVIVSNAFQAFFSTGVPPFSGKGEPERISLNLAQASDKWTAQIWTRLQRPFSLTGKNKVQMPHIAGALEEGAFKFNENPNDGAVKNLKPALKIKSKKPLAFKATGIFGQGNAGGLAYDAASDEFAVVSTAAGVYFLDGSLQNITHRAILDKPNGYDIRYSVDSTFADGKLITTAFNKTLWAVEKAPQGEIDKFKEWNTFRESSGGLKTSWYRDRPAVLTVRAKKAYVLSIASDPASEFMYMFSVPNEVSKKVVVIKVDKNDQTLSAESVLKPSAGLELKDGRDLNDYYITGADVKNGKILALSKNYNTLLVVDAETMKAVDAYELPAVGDMHAIAIKGESLFILSVEGGQDVVYELESPNI</sequence>
<evidence type="ECO:0000256" key="1">
    <source>
        <dbReference type="ARBA" id="ARBA00004141"/>
    </source>
</evidence>
<dbReference type="GO" id="GO:0015035">
    <property type="term" value="F:protein-disulfide reductase activity"/>
    <property type="evidence" value="ECO:0007669"/>
    <property type="project" value="InterPro"/>
</dbReference>
<dbReference type="KEGG" id="crx:CRECT_1057"/>
<feature type="transmembrane region" description="Helical" evidence="5">
    <location>
        <begin position="148"/>
        <end position="169"/>
    </location>
</feature>
<feature type="transmembrane region" description="Helical" evidence="5">
    <location>
        <begin position="107"/>
        <end position="128"/>
    </location>
</feature>
<dbReference type="RefSeq" id="WP_004320616.1">
    <property type="nucleotide sequence ID" value="NZ_CP012543.1"/>
</dbReference>
<keyword evidence="2 5" id="KW-0812">Transmembrane</keyword>
<accession>A0A6G5QMB2</accession>
<dbReference type="Pfam" id="PF02600">
    <property type="entry name" value="DsbB"/>
    <property type="match status" value="1"/>
</dbReference>
<feature type="transmembrane region" description="Helical" evidence="5">
    <location>
        <begin position="66"/>
        <end position="87"/>
    </location>
</feature>
<reference evidence="6 7" key="1">
    <citation type="submission" date="2016-07" db="EMBL/GenBank/DDBJ databases">
        <title>Comparative genomics of the Campylobacter concisus group.</title>
        <authorList>
            <person name="Miller W.G."/>
            <person name="Yee E."/>
            <person name="Chapman M.H."/>
            <person name="Huynh S."/>
            <person name="Bono J.L."/>
            <person name="On S.L.W."/>
            <person name="StLeger J."/>
            <person name="Foster G."/>
            <person name="Parker C.T."/>
        </authorList>
    </citation>
    <scope>NUCLEOTIDE SEQUENCE [LARGE SCALE GENOMIC DNA]</scope>
    <source>
        <strain evidence="6 7">ATCC 33238</strain>
    </source>
</reference>
<comment type="subcellular location">
    <subcellularLocation>
        <location evidence="1">Membrane</location>
        <topology evidence="1">Multi-pass membrane protein</topology>
    </subcellularLocation>
</comment>
<evidence type="ECO:0000313" key="6">
    <source>
        <dbReference type="EMBL" id="QCD46722.1"/>
    </source>
</evidence>
<dbReference type="Proteomes" id="UP000502377">
    <property type="component" value="Chromosome"/>
</dbReference>
<organism evidence="6 7">
    <name type="scientific">Campylobacter rectus</name>
    <name type="common">Wolinella recta</name>
    <dbReference type="NCBI Taxonomy" id="203"/>
    <lineage>
        <taxon>Bacteria</taxon>
        <taxon>Pseudomonadati</taxon>
        <taxon>Campylobacterota</taxon>
        <taxon>Epsilonproteobacteria</taxon>
        <taxon>Campylobacterales</taxon>
        <taxon>Campylobacteraceae</taxon>
        <taxon>Campylobacter</taxon>
    </lineage>
</organism>
<proteinExistence type="predicted"/>
<evidence type="ECO:0000256" key="3">
    <source>
        <dbReference type="ARBA" id="ARBA00022989"/>
    </source>
</evidence>
<feature type="transmembrane region" description="Helical" evidence="5">
    <location>
        <begin position="41"/>
        <end position="59"/>
    </location>
</feature>
<dbReference type="SUPFAM" id="SSF158442">
    <property type="entry name" value="DsbB-like"/>
    <property type="match status" value="1"/>
</dbReference>
<dbReference type="InterPro" id="IPR023380">
    <property type="entry name" value="DsbB-like_sf"/>
</dbReference>
<evidence type="ECO:0000313" key="7">
    <source>
        <dbReference type="Proteomes" id="UP000502377"/>
    </source>
</evidence>
<gene>
    <name evidence="6" type="ORF">CRECT_1057</name>
</gene>
<keyword evidence="4 5" id="KW-0472">Membrane</keyword>
<dbReference type="Gene3D" id="1.20.1550.10">
    <property type="entry name" value="DsbB-like"/>
    <property type="match status" value="1"/>
</dbReference>
<name>A0A6G5QMB2_CAMRE</name>
<dbReference type="InterPro" id="IPR003752">
    <property type="entry name" value="DiS_bond_form_DsbB/BdbC"/>
</dbReference>
<dbReference type="GO" id="GO:0016020">
    <property type="term" value="C:membrane"/>
    <property type="evidence" value="ECO:0007669"/>
    <property type="project" value="UniProtKB-SubCell"/>
</dbReference>
<dbReference type="GO" id="GO:0006457">
    <property type="term" value="P:protein folding"/>
    <property type="evidence" value="ECO:0007669"/>
    <property type="project" value="InterPro"/>
</dbReference>
<evidence type="ECO:0000256" key="5">
    <source>
        <dbReference type="SAM" id="Phobius"/>
    </source>
</evidence>
<dbReference type="SUPFAM" id="SSF101898">
    <property type="entry name" value="NHL repeat"/>
    <property type="match status" value="1"/>
</dbReference>
<keyword evidence="3 5" id="KW-1133">Transmembrane helix</keyword>
<dbReference type="AlphaFoldDB" id="A0A6G5QMB2"/>
<evidence type="ECO:0000256" key="4">
    <source>
        <dbReference type="ARBA" id="ARBA00023136"/>
    </source>
</evidence>
<evidence type="ECO:0000256" key="2">
    <source>
        <dbReference type="ARBA" id="ARBA00022692"/>
    </source>
</evidence>
<dbReference type="EMBL" id="CP012543">
    <property type="protein sequence ID" value="QCD46722.1"/>
    <property type="molecule type" value="Genomic_DNA"/>
</dbReference>
<feature type="transmembrane region" description="Helical" evidence="5">
    <location>
        <begin position="7"/>
        <end position="29"/>
    </location>
</feature>
<protein>
    <submittedName>
        <fullName evidence="6">Disulfide bond formation protein, DsbB family</fullName>
    </submittedName>
</protein>